<gene>
    <name evidence="13" type="ORF">M8C21_021837</name>
</gene>
<name>A0AAD5D1X9_AMBAR</name>
<evidence type="ECO:0000256" key="10">
    <source>
        <dbReference type="ARBA" id="ARBA00023136"/>
    </source>
</evidence>
<evidence type="ECO:0000256" key="1">
    <source>
        <dbReference type="ARBA" id="ARBA00004127"/>
    </source>
</evidence>
<feature type="transmembrane region" description="Helical" evidence="12">
    <location>
        <begin position="280"/>
        <end position="298"/>
    </location>
</feature>
<evidence type="ECO:0000313" key="14">
    <source>
        <dbReference type="Proteomes" id="UP001206925"/>
    </source>
</evidence>
<feature type="transmembrane region" description="Helical" evidence="12">
    <location>
        <begin position="340"/>
        <end position="360"/>
    </location>
</feature>
<feature type="transmembrane region" description="Helical" evidence="12">
    <location>
        <begin position="217"/>
        <end position="236"/>
    </location>
</feature>
<evidence type="ECO:0000256" key="8">
    <source>
        <dbReference type="ARBA" id="ARBA00022989"/>
    </source>
</evidence>
<feature type="non-terminal residue" evidence="13">
    <location>
        <position position="1"/>
    </location>
</feature>
<feature type="transmembrane region" description="Helical" evidence="12">
    <location>
        <begin position="89"/>
        <end position="111"/>
    </location>
</feature>
<dbReference type="Proteomes" id="UP001206925">
    <property type="component" value="Unassembled WGS sequence"/>
</dbReference>
<sequence length="394" mass="44074">MTTNVKQPPLPQIELTVTSTSIHSNDHTATDTLTIIKALFIPIITRCHAGYFRITLSLCCQTLLWKTLKDPPENAHAYRRILGLFPSTAFLLLWSLSLLILTTLSILYILRCALFSNMVKTEYLNHIGVNYLFAPWISWLLLLQTAPFLTPKTIYYLLLWCLFVVPIFVLDVKIYGQWFTKGKRILSTVANPASQLSAVGNFVGAQAAAQMGWKESAMVLFTVGMVHYMVVFVTLYQRLSGNTCLPTMLTPVMFLFIAAPSMASLAWDSICGTFDFSSKMLFYLSFFMFLSLVTRPNLFKNSMKKFNVVWWAYSYPLTVLALASAEYAQATKSSFAQLLMLLLSALSVMVSIVLMVYTALNTNTILPPDDACDPTIMPSDDACDPTIATLDPIS</sequence>
<dbReference type="FunFam" id="1.50.10.150:FF:000003">
    <property type="entry name" value="S-type anion channel SLAH1"/>
    <property type="match status" value="1"/>
</dbReference>
<protein>
    <recommendedName>
        <fullName evidence="15">S-type anion channel SLAH1-like protein</fullName>
    </recommendedName>
</protein>
<comment type="similarity">
    <text evidence="3">Belongs to the SLAC1 S-type anion channel family.</text>
</comment>
<keyword evidence="7 12" id="KW-0812">Transmembrane</keyword>
<dbReference type="GO" id="GO:0012505">
    <property type="term" value="C:endomembrane system"/>
    <property type="evidence" value="ECO:0007669"/>
    <property type="project" value="UniProtKB-SubCell"/>
</dbReference>
<dbReference type="GO" id="GO:0008308">
    <property type="term" value="F:voltage-gated monoatomic anion channel activity"/>
    <property type="evidence" value="ECO:0007669"/>
    <property type="project" value="InterPro"/>
</dbReference>
<keyword evidence="8 12" id="KW-1133">Transmembrane helix</keyword>
<dbReference type="GO" id="GO:0006873">
    <property type="term" value="P:intracellular monoatomic ion homeostasis"/>
    <property type="evidence" value="ECO:0007669"/>
    <property type="project" value="InterPro"/>
</dbReference>
<proteinExistence type="inferred from homology"/>
<evidence type="ECO:0000313" key="13">
    <source>
        <dbReference type="EMBL" id="KAI7752618.1"/>
    </source>
</evidence>
<feature type="transmembrane region" description="Helical" evidence="12">
    <location>
        <begin position="154"/>
        <end position="175"/>
    </location>
</feature>
<evidence type="ECO:0000256" key="2">
    <source>
        <dbReference type="ARBA" id="ARBA00004236"/>
    </source>
</evidence>
<comment type="subunit">
    <text evidence="4">Homotrimer.</text>
</comment>
<feature type="transmembrane region" description="Helical" evidence="12">
    <location>
        <begin position="248"/>
        <end position="268"/>
    </location>
</feature>
<comment type="function">
    <text evidence="11">Slow, weak voltage-dependent S-type anion efflux channel involved in maintenance of anion homeostasis.</text>
</comment>
<evidence type="ECO:0000256" key="4">
    <source>
        <dbReference type="ARBA" id="ARBA00011233"/>
    </source>
</evidence>
<dbReference type="Gene3D" id="1.50.10.150">
    <property type="entry name" value="Voltage-dependent anion channel"/>
    <property type="match status" value="1"/>
</dbReference>
<evidence type="ECO:0000256" key="9">
    <source>
        <dbReference type="ARBA" id="ARBA00023065"/>
    </source>
</evidence>
<keyword evidence="10 12" id="KW-0472">Membrane</keyword>
<feature type="transmembrane region" description="Helical" evidence="12">
    <location>
        <begin position="310"/>
        <end position="328"/>
    </location>
</feature>
<organism evidence="13 14">
    <name type="scientific">Ambrosia artemisiifolia</name>
    <name type="common">Common ragweed</name>
    <dbReference type="NCBI Taxonomy" id="4212"/>
    <lineage>
        <taxon>Eukaryota</taxon>
        <taxon>Viridiplantae</taxon>
        <taxon>Streptophyta</taxon>
        <taxon>Embryophyta</taxon>
        <taxon>Tracheophyta</taxon>
        <taxon>Spermatophyta</taxon>
        <taxon>Magnoliopsida</taxon>
        <taxon>eudicotyledons</taxon>
        <taxon>Gunneridae</taxon>
        <taxon>Pentapetalae</taxon>
        <taxon>asterids</taxon>
        <taxon>campanulids</taxon>
        <taxon>Asterales</taxon>
        <taxon>Asteraceae</taxon>
        <taxon>Asteroideae</taxon>
        <taxon>Heliantheae alliance</taxon>
        <taxon>Heliantheae</taxon>
        <taxon>Ambrosia</taxon>
    </lineage>
</organism>
<keyword evidence="9" id="KW-0406">Ion transport</keyword>
<keyword evidence="14" id="KW-1185">Reference proteome</keyword>
<evidence type="ECO:0000256" key="6">
    <source>
        <dbReference type="ARBA" id="ARBA00022475"/>
    </source>
</evidence>
<evidence type="ECO:0000256" key="7">
    <source>
        <dbReference type="ARBA" id="ARBA00022692"/>
    </source>
</evidence>
<feature type="transmembrane region" description="Helical" evidence="12">
    <location>
        <begin position="123"/>
        <end position="142"/>
    </location>
</feature>
<comment type="caution">
    <text evidence="13">The sequence shown here is derived from an EMBL/GenBank/DDBJ whole genome shotgun (WGS) entry which is preliminary data.</text>
</comment>
<dbReference type="AlphaFoldDB" id="A0AAD5D1X9"/>
<dbReference type="InterPro" id="IPR038665">
    <property type="entry name" value="Voltage-dep_anion_channel_sf"/>
</dbReference>
<dbReference type="PANTHER" id="PTHR31269:SF52">
    <property type="entry name" value="ZINC FINGER, CCHC-TYPE, VOLTAGE-DEPENDENT ANION CHANNEL-RELATED"/>
    <property type="match status" value="1"/>
</dbReference>
<dbReference type="CDD" id="cd09323">
    <property type="entry name" value="TDT_SLAC1_like"/>
    <property type="match status" value="1"/>
</dbReference>
<reference evidence="13" key="1">
    <citation type="submission" date="2022-06" db="EMBL/GenBank/DDBJ databases">
        <title>Uncovering the hologenomic basis of an extraordinary plant invasion.</title>
        <authorList>
            <person name="Bieker V.C."/>
            <person name="Martin M.D."/>
            <person name="Gilbert T."/>
            <person name="Hodgins K."/>
            <person name="Battlay P."/>
            <person name="Petersen B."/>
            <person name="Wilson J."/>
        </authorList>
    </citation>
    <scope>NUCLEOTIDE SEQUENCE</scope>
    <source>
        <strain evidence="13">AA19_3_7</strain>
        <tissue evidence="13">Leaf</tissue>
    </source>
</reference>
<evidence type="ECO:0000256" key="5">
    <source>
        <dbReference type="ARBA" id="ARBA00022448"/>
    </source>
</evidence>
<comment type="subcellular location">
    <subcellularLocation>
        <location evidence="2">Cell membrane</location>
    </subcellularLocation>
    <subcellularLocation>
        <location evidence="1">Endomembrane system</location>
        <topology evidence="1">Multi-pass membrane protein</topology>
    </subcellularLocation>
</comment>
<evidence type="ECO:0000256" key="3">
    <source>
        <dbReference type="ARBA" id="ARBA00007808"/>
    </source>
</evidence>
<evidence type="ECO:0000256" key="12">
    <source>
        <dbReference type="SAM" id="Phobius"/>
    </source>
</evidence>
<dbReference type="PANTHER" id="PTHR31269">
    <property type="entry name" value="S-TYPE ANION CHANNEL SLAH3"/>
    <property type="match status" value="1"/>
</dbReference>
<dbReference type="InterPro" id="IPR030183">
    <property type="entry name" value="SLAC/SLAH"/>
</dbReference>
<dbReference type="Pfam" id="PF03595">
    <property type="entry name" value="SLAC1"/>
    <property type="match status" value="1"/>
</dbReference>
<dbReference type="EMBL" id="JAMZMK010005654">
    <property type="protein sequence ID" value="KAI7752618.1"/>
    <property type="molecule type" value="Genomic_DNA"/>
</dbReference>
<keyword evidence="6" id="KW-1003">Cell membrane</keyword>
<evidence type="ECO:0008006" key="15">
    <source>
        <dbReference type="Google" id="ProtNLM"/>
    </source>
</evidence>
<keyword evidence="5" id="KW-0813">Transport</keyword>
<accession>A0AAD5D1X9</accession>
<dbReference type="InterPro" id="IPR004695">
    <property type="entry name" value="SLAC1/Mae1/Ssu1/TehA"/>
</dbReference>
<evidence type="ECO:0000256" key="11">
    <source>
        <dbReference type="ARBA" id="ARBA00054248"/>
    </source>
</evidence>
<dbReference type="GO" id="GO:0005886">
    <property type="term" value="C:plasma membrane"/>
    <property type="evidence" value="ECO:0007669"/>
    <property type="project" value="UniProtKB-SubCell"/>
</dbReference>